<sequence length="192" mass="20867">MTSMFSTALMGLFLLSTVGTTIIPAPTWTKETPPEAPTYETYTVGMTGYNAVPEQTDESPGITASGFPVNPEIDAARSRDLADELPFGTVIELVPNTATSTRSCELPAVEGSIGYRVITDTMHPRIRNHVDILFDTDTMIHIGGRKLNAARAMGWCNDVNIRIVGRIDMAHLPASQKELQILLGRSTFALSK</sequence>
<keyword evidence="1" id="KW-0732">Signal</keyword>
<reference evidence="2 3" key="1">
    <citation type="journal article" date="2015" name="Nature">
        <title>rRNA introns, odd ribosomes, and small enigmatic genomes across a large radiation of phyla.</title>
        <authorList>
            <person name="Brown C.T."/>
            <person name="Hug L.A."/>
            <person name="Thomas B.C."/>
            <person name="Sharon I."/>
            <person name="Castelle C.J."/>
            <person name="Singh A."/>
            <person name="Wilkins M.J."/>
            <person name="Williams K.H."/>
            <person name="Banfield J.F."/>
        </authorList>
    </citation>
    <scope>NUCLEOTIDE SEQUENCE [LARGE SCALE GENOMIC DNA]</scope>
</reference>
<evidence type="ECO:0000313" key="2">
    <source>
        <dbReference type="EMBL" id="KKW24642.1"/>
    </source>
</evidence>
<dbReference type="Proteomes" id="UP000034273">
    <property type="component" value="Unassembled WGS sequence"/>
</dbReference>
<name>A0A0G1ZAC6_9BACT</name>
<proteinExistence type="predicted"/>
<accession>A0A0G1ZAC6</accession>
<organism evidence="2 3">
    <name type="scientific">Candidatus Kaiserbacteria bacterium GW2011_GWA2_52_12</name>
    <dbReference type="NCBI Taxonomy" id="1618671"/>
    <lineage>
        <taxon>Bacteria</taxon>
        <taxon>Candidatus Kaiseribacteriota</taxon>
    </lineage>
</organism>
<protein>
    <submittedName>
        <fullName evidence="2">Uncharacterized protein</fullName>
    </submittedName>
</protein>
<evidence type="ECO:0000313" key="3">
    <source>
        <dbReference type="Proteomes" id="UP000034273"/>
    </source>
</evidence>
<dbReference type="EMBL" id="LCQW01000005">
    <property type="protein sequence ID" value="KKW24642.1"/>
    <property type="molecule type" value="Genomic_DNA"/>
</dbReference>
<dbReference type="CDD" id="cd22784">
    <property type="entry name" value="DPBB_MltA_YuiC-like"/>
    <property type="match status" value="1"/>
</dbReference>
<gene>
    <name evidence="2" type="ORF">UY67_C0005G0014</name>
</gene>
<comment type="caution">
    <text evidence="2">The sequence shown here is derived from an EMBL/GenBank/DDBJ whole genome shotgun (WGS) entry which is preliminary data.</text>
</comment>
<feature type="signal peptide" evidence="1">
    <location>
        <begin position="1"/>
        <end position="21"/>
    </location>
</feature>
<dbReference type="AlphaFoldDB" id="A0A0G1ZAC6"/>
<evidence type="ECO:0000256" key="1">
    <source>
        <dbReference type="SAM" id="SignalP"/>
    </source>
</evidence>
<feature type="chain" id="PRO_5002541501" evidence="1">
    <location>
        <begin position="22"/>
        <end position="192"/>
    </location>
</feature>
<dbReference type="STRING" id="1618671.UY67_C0005G0014"/>